<dbReference type="InterPro" id="IPR057983">
    <property type="entry name" value="NAA35-like_N"/>
</dbReference>
<dbReference type="PANTHER" id="PTHR21373">
    <property type="entry name" value="GLUCOSE REPRESSIBLE PROTEIN MAK10"/>
    <property type="match status" value="1"/>
</dbReference>
<accession>A0A6G1HMD1</accession>
<organism evidence="6 7">
    <name type="scientific">Trichodelitschia bisporula</name>
    <dbReference type="NCBI Taxonomy" id="703511"/>
    <lineage>
        <taxon>Eukaryota</taxon>
        <taxon>Fungi</taxon>
        <taxon>Dikarya</taxon>
        <taxon>Ascomycota</taxon>
        <taxon>Pezizomycotina</taxon>
        <taxon>Dothideomycetes</taxon>
        <taxon>Dothideomycetes incertae sedis</taxon>
        <taxon>Phaeotrichales</taxon>
        <taxon>Phaeotrichaceae</taxon>
        <taxon>Trichodelitschia</taxon>
    </lineage>
</organism>
<dbReference type="Pfam" id="PF04112">
    <property type="entry name" value="Mak10"/>
    <property type="match status" value="1"/>
</dbReference>
<feature type="domain" description="NAA35-like N-terminal" evidence="4">
    <location>
        <begin position="33"/>
        <end position="202"/>
    </location>
</feature>
<evidence type="ECO:0000313" key="7">
    <source>
        <dbReference type="Proteomes" id="UP000799640"/>
    </source>
</evidence>
<evidence type="ECO:0000256" key="2">
    <source>
        <dbReference type="ARBA" id="ARBA00006289"/>
    </source>
</evidence>
<dbReference type="PANTHER" id="PTHR21373:SF0">
    <property type="entry name" value="N-ALPHA-ACETYLTRANSFERASE 35, NATC AUXILIARY SUBUNIT"/>
    <property type="match status" value="1"/>
</dbReference>
<dbReference type="EMBL" id="ML996704">
    <property type="protein sequence ID" value="KAF2397061.1"/>
    <property type="molecule type" value="Genomic_DNA"/>
</dbReference>
<comment type="subcellular location">
    <subcellularLocation>
        <location evidence="1">Cytoplasm</location>
    </subcellularLocation>
</comment>
<keyword evidence="3" id="KW-0963">Cytoplasm</keyword>
<protein>
    <submittedName>
        <fullName evidence="6">Mak10-domain-containing protein</fullName>
    </submittedName>
</protein>
<name>A0A6G1HMD1_9PEZI</name>
<reference evidence="6" key="1">
    <citation type="journal article" date="2020" name="Stud. Mycol.">
        <title>101 Dothideomycetes genomes: a test case for predicting lifestyles and emergence of pathogens.</title>
        <authorList>
            <person name="Haridas S."/>
            <person name="Albert R."/>
            <person name="Binder M."/>
            <person name="Bloem J."/>
            <person name="Labutti K."/>
            <person name="Salamov A."/>
            <person name="Andreopoulos B."/>
            <person name="Baker S."/>
            <person name="Barry K."/>
            <person name="Bills G."/>
            <person name="Bluhm B."/>
            <person name="Cannon C."/>
            <person name="Castanera R."/>
            <person name="Culley D."/>
            <person name="Daum C."/>
            <person name="Ezra D."/>
            <person name="Gonzalez J."/>
            <person name="Henrissat B."/>
            <person name="Kuo A."/>
            <person name="Liang C."/>
            <person name="Lipzen A."/>
            <person name="Lutzoni F."/>
            <person name="Magnuson J."/>
            <person name="Mondo S."/>
            <person name="Nolan M."/>
            <person name="Ohm R."/>
            <person name="Pangilinan J."/>
            <person name="Park H.-J."/>
            <person name="Ramirez L."/>
            <person name="Alfaro M."/>
            <person name="Sun H."/>
            <person name="Tritt A."/>
            <person name="Yoshinaga Y."/>
            <person name="Zwiers L.-H."/>
            <person name="Turgeon B."/>
            <person name="Goodwin S."/>
            <person name="Spatafora J."/>
            <person name="Crous P."/>
            <person name="Grigoriev I."/>
        </authorList>
    </citation>
    <scope>NUCLEOTIDE SEQUENCE</scope>
    <source>
        <strain evidence="6">CBS 262.69</strain>
    </source>
</reference>
<sequence length="738" mass="81998">METTAGAAWAPPSRQYHDITADFRTAAGELPIGVLVKDDFFTLFESVAALEIMDPKMDTGCLAPGEALIDDYDVCRELRPEEVIGIMDQLLCAEMAWHGGYPLSQTVLSSHYIYRLLPLQPVHIHKIVFHDLRIPEPKTNTIVHLVLRAYCLALVKSCDATIRKIHDTNDMVGRVNIYEEEDFSTGTFNRWLLSDIPRETIVSYLDHAIGWLAEQSLKHRSADQATNVWEALIERLEFRARLLIAMDGDEGADAALEWSEVSDSLSAVADTHDLGTPVPESFSPKIQRKLASTVPPKPMAELGFADAAARMKQLIRDCQEASRILQVGLENVARLEAFLCAFNARNPEPLPYARACLSAPLFRCEDAEFEMLLRKDLSETLLPDDPVLDPVNWTVEAPVAAGRPGDRRYETARVINDFTGHVVRMNGGYIDYFRALCSNRCRLRRNLRHVANALDDLQRNEAPRLDAALAELTPLTPPSPLTSWTYLLKLKTMQWIVQLGFELDIYLPDEMAGMYWFLAKLARERTVALNAALLKVQARGETRDPGFARAQKRGERTRAVALLESLGAEGHATVYLASALSELYTVLSYHGAITQTATPDPYTTPHLRFTLRMKPLLSIASGPALPSFADFEEATHPYGPFASPTAEWEQGKDNMLTRIGLALSSARAAITRMKEAGPQARGCEKSPEAWKGDVQALTASCLAVSVACARLGHGGEVKVEIPGMGRRYHEWWVVPKVG</sequence>
<dbReference type="Proteomes" id="UP000799640">
    <property type="component" value="Unassembled WGS sequence"/>
</dbReference>
<evidence type="ECO:0000256" key="3">
    <source>
        <dbReference type="ARBA" id="ARBA00022490"/>
    </source>
</evidence>
<dbReference type="GO" id="GO:0031417">
    <property type="term" value="C:NatC complex"/>
    <property type="evidence" value="ECO:0007669"/>
    <property type="project" value="InterPro"/>
</dbReference>
<gene>
    <name evidence="6" type="ORF">EJ06DRAFT_533252</name>
</gene>
<evidence type="ECO:0000259" key="4">
    <source>
        <dbReference type="Pfam" id="PF04112"/>
    </source>
</evidence>
<dbReference type="AlphaFoldDB" id="A0A6G1HMD1"/>
<dbReference type="InterPro" id="IPR057982">
    <property type="entry name" value="TPR_NAA35"/>
</dbReference>
<keyword evidence="7" id="KW-1185">Reference proteome</keyword>
<proteinExistence type="inferred from homology"/>
<comment type="similarity">
    <text evidence="2">Belongs to the MAK10 family.</text>
</comment>
<evidence type="ECO:0000313" key="6">
    <source>
        <dbReference type="EMBL" id="KAF2397061.1"/>
    </source>
</evidence>
<evidence type="ECO:0000256" key="1">
    <source>
        <dbReference type="ARBA" id="ARBA00004496"/>
    </source>
</evidence>
<dbReference type="OrthoDB" id="269405at2759"/>
<feature type="domain" description="NAA35-like TPR repeats" evidence="5">
    <location>
        <begin position="332"/>
        <end position="733"/>
    </location>
</feature>
<dbReference type="Pfam" id="PF25789">
    <property type="entry name" value="TPR_NAA35"/>
    <property type="match status" value="1"/>
</dbReference>
<evidence type="ECO:0000259" key="5">
    <source>
        <dbReference type="Pfam" id="PF25789"/>
    </source>
</evidence>
<dbReference type="InterPro" id="IPR007244">
    <property type="entry name" value="Naa35_N"/>
</dbReference>